<organism evidence="2 3">
    <name type="scientific">Luminiphilus syltensis NOR5-1B</name>
    <dbReference type="NCBI Taxonomy" id="565045"/>
    <lineage>
        <taxon>Bacteria</taxon>
        <taxon>Pseudomonadati</taxon>
        <taxon>Pseudomonadota</taxon>
        <taxon>Gammaproteobacteria</taxon>
        <taxon>Cellvibrionales</taxon>
        <taxon>Halieaceae</taxon>
        <taxon>Luminiphilus</taxon>
    </lineage>
</organism>
<evidence type="ECO:0000313" key="2">
    <source>
        <dbReference type="EMBL" id="EED35224.1"/>
    </source>
</evidence>
<reference evidence="3" key="1">
    <citation type="journal article" date="2013" name="BMC Microbiol.">
        <title>Taxonomy and evolution of bacteriochlorophyll a-containing members of the OM60/NOR5 clade of marine gammaproteobacteria: description of Luminiphilus syltensis gen. nov., sp. nov., reclassification of Haliea rubra as Pseudohaliea rubra gen. nov., comb. nov., and emendation of Chromatocurvus halotolerans.</title>
        <authorList>
            <person name="Spring S."/>
            <person name="Riedel T."/>
            <person name="Sproer C."/>
            <person name="Yan S."/>
            <person name="Harder J."/>
            <person name="Fuchs B.M."/>
        </authorList>
    </citation>
    <scope>NUCLEOTIDE SEQUENCE [LARGE SCALE GENOMIC DNA]</scope>
    <source>
        <strain evidence="3">NOR51-B</strain>
    </source>
</reference>
<proteinExistence type="predicted"/>
<dbReference type="AlphaFoldDB" id="B8KTA4"/>
<dbReference type="Gene3D" id="3.10.129.10">
    <property type="entry name" value="Hotdog Thioesterase"/>
    <property type="match status" value="1"/>
</dbReference>
<dbReference type="Proteomes" id="UP000004699">
    <property type="component" value="Unassembled WGS sequence"/>
</dbReference>
<dbReference type="InterPro" id="IPR002539">
    <property type="entry name" value="MaoC-like_dom"/>
</dbReference>
<dbReference type="STRING" id="565045.NOR51B_1169"/>
<protein>
    <submittedName>
        <fullName evidence="2">Putative MaoC like domain protein</fullName>
    </submittedName>
</protein>
<keyword evidence="3" id="KW-1185">Reference proteome</keyword>
<name>B8KTA4_9GAMM</name>
<feature type="domain" description="MaoC-like" evidence="1">
    <location>
        <begin position="12"/>
        <end position="109"/>
    </location>
</feature>
<sequence length="141" mass="15010">MPHPSLATGDTLTSSELRITEADILSFARAFDPQPYHLDRAAGEASIFGGLCASGWQVAALSTRLVEESLIDSKLDVLDIAGVDSMRWLRPTFVDETIKTVSEVVTADHQHVALSVRVVTGDDEPVATMACRVALASGGQS</sequence>
<dbReference type="InterPro" id="IPR029069">
    <property type="entry name" value="HotDog_dom_sf"/>
</dbReference>
<evidence type="ECO:0000259" key="1">
    <source>
        <dbReference type="Pfam" id="PF01575"/>
    </source>
</evidence>
<accession>B8KTA4</accession>
<dbReference type="eggNOG" id="COG2030">
    <property type="taxonomic scope" value="Bacteria"/>
</dbReference>
<dbReference type="RefSeq" id="WP_009019970.1">
    <property type="nucleotide sequence ID" value="NZ_DS999411.1"/>
</dbReference>
<dbReference type="Pfam" id="PF01575">
    <property type="entry name" value="MaoC_dehydratas"/>
    <property type="match status" value="1"/>
</dbReference>
<evidence type="ECO:0000313" key="3">
    <source>
        <dbReference type="Proteomes" id="UP000004699"/>
    </source>
</evidence>
<dbReference type="HOGENOM" id="CLU_094876_1_0_6"/>
<dbReference type="EMBL" id="DS999411">
    <property type="protein sequence ID" value="EED35224.1"/>
    <property type="molecule type" value="Genomic_DNA"/>
</dbReference>
<gene>
    <name evidence="2" type="ORF">NOR51B_1169</name>
</gene>
<dbReference type="SUPFAM" id="SSF54637">
    <property type="entry name" value="Thioesterase/thiol ester dehydrase-isomerase"/>
    <property type="match status" value="1"/>
</dbReference>